<evidence type="ECO:0000313" key="1">
    <source>
        <dbReference type="EMBL" id="BAJ96770.1"/>
    </source>
</evidence>
<sequence length="61" mass="7241">MVERILQDNRELTKAVLRLMKQEADMQSDGFLSRLKQRIDRTFGSLIAKKMNRDILIFEKT</sequence>
<dbReference type="AlphaFoldDB" id="F2DNU9"/>
<dbReference type="EMBL" id="AK365567">
    <property type="protein sequence ID" value="BAJ96770.1"/>
    <property type="molecule type" value="mRNA"/>
</dbReference>
<reference evidence="1" key="1">
    <citation type="journal article" date="2011" name="Plant Physiol.">
        <title>Comprehensive sequence analysis of 24,783 barley full-length cDNAs derived from 12 clone libraries.</title>
        <authorList>
            <person name="Matsumoto T."/>
            <person name="Tanaka T."/>
            <person name="Sakai H."/>
            <person name="Amano N."/>
            <person name="Kanamori H."/>
            <person name="Kurita K."/>
            <person name="Kikuta A."/>
            <person name="Kamiya K."/>
            <person name="Yamamoto M."/>
            <person name="Ikawa H."/>
            <person name="Fujii N."/>
            <person name="Hori K."/>
            <person name="Itoh T."/>
            <person name="Sato K."/>
        </authorList>
    </citation>
    <scope>NUCLEOTIDE SEQUENCE</scope>
    <source>
        <tissue evidence="1">Shoot and root</tissue>
    </source>
</reference>
<proteinExistence type="evidence at transcript level"/>
<organism evidence="1">
    <name type="scientific">Hordeum vulgare subsp. vulgare</name>
    <name type="common">Domesticated barley</name>
    <dbReference type="NCBI Taxonomy" id="112509"/>
    <lineage>
        <taxon>Eukaryota</taxon>
        <taxon>Viridiplantae</taxon>
        <taxon>Streptophyta</taxon>
        <taxon>Embryophyta</taxon>
        <taxon>Tracheophyta</taxon>
        <taxon>Spermatophyta</taxon>
        <taxon>Magnoliopsida</taxon>
        <taxon>Liliopsida</taxon>
        <taxon>Poales</taxon>
        <taxon>Poaceae</taxon>
        <taxon>BOP clade</taxon>
        <taxon>Pooideae</taxon>
        <taxon>Triticodae</taxon>
        <taxon>Triticeae</taxon>
        <taxon>Hordeinae</taxon>
        <taxon>Hordeum</taxon>
    </lineage>
</organism>
<protein>
    <submittedName>
        <fullName evidence="1">Predicted protein</fullName>
    </submittedName>
</protein>
<accession>F2DNU9</accession>
<name>F2DNU9_HORVV</name>